<dbReference type="PROSITE" id="PS50234">
    <property type="entry name" value="VWFA"/>
    <property type="match status" value="1"/>
</dbReference>
<dbReference type="GO" id="GO:0032991">
    <property type="term" value="C:protein-containing complex"/>
    <property type="evidence" value="ECO:0007669"/>
    <property type="project" value="UniProtKB-ARBA"/>
</dbReference>
<sequence length="262" mass="28948">MGNYKDDKMQLLADAGNGNHAYIDDIKEAKKMLVSEFGGTLFTIAKDVKVQVEFNPAYVDKYRLIGYENRKMEAKDFRNDMKDAGEMGAGHSVTVLYEITPTTEKYVAVDDNLRYQNRDKNLKANDELATVRVRYKTPSGHKAWEFDKKLTSCPWNSENKILHIGLQGKKINTENLPASNLVFLIDVSGSMSNHNKLPLVKESFKLLVDNLREDDNVAIVTYAGAAGIALESTPANQKEKIIEAIDALGAGGSTAGAQGIKT</sequence>
<dbReference type="Pfam" id="PF13519">
    <property type="entry name" value="VWA_2"/>
    <property type="match status" value="1"/>
</dbReference>
<feature type="non-terminal residue" evidence="1">
    <location>
        <position position="1"/>
    </location>
</feature>
<dbReference type="InterPro" id="IPR021908">
    <property type="entry name" value="YfbK_C"/>
</dbReference>
<dbReference type="PANTHER" id="PTHR10579">
    <property type="entry name" value="CALCIUM-ACTIVATED CHLORIDE CHANNEL REGULATOR"/>
    <property type="match status" value="1"/>
</dbReference>
<dbReference type="Gene3D" id="3.40.50.410">
    <property type="entry name" value="von Willebrand factor, type A domain"/>
    <property type="match status" value="1"/>
</dbReference>
<accession>A0A7R8WZV1</accession>
<organism evidence="1">
    <name type="scientific">Cyprideis torosa</name>
    <dbReference type="NCBI Taxonomy" id="163714"/>
    <lineage>
        <taxon>Eukaryota</taxon>
        <taxon>Metazoa</taxon>
        <taxon>Ecdysozoa</taxon>
        <taxon>Arthropoda</taxon>
        <taxon>Crustacea</taxon>
        <taxon>Oligostraca</taxon>
        <taxon>Ostracoda</taxon>
        <taxon>Podocopa</taxon>
        <taxon>Podocopida</taxon>
        <taxon>Cytherocopina</taxon>
        <taxon>Cytheroidea</taxon>
        <taxon>Cytherideidae</taxon>
        <taxon>Cyprideis</taxon>
    </lineage>
</organism>
<dbReference type="SUPFAM" id="SSF53300">
    <property type="entry name" value="vWA-like"/>
    <property type="match status" value="1"/>
</dbReference>
<evidence type="ECO:0000313" key="1">
    <source>
        <dbReference type="EMBL" id="CAD7238361.1"/>
    </source>
</evidence>
<dbReference type="InterPro" id="IPR002035">
    <property type="entry name" value="VWF_A"/>
</dbReference>
<dbReference type="InterPro" id="IPR051266">
    <property type="entry name" value="CLCR"/>
</dbReference>
<protein>
    <submittedName>
        <fullName evidence="1">Uncharacterized protein</fullName>
    </submittedName>
</protein>
<dbReference type="OrthoDB" id="299997at2759"/>
<dbReference type="InterPro" id="IPR036465">
    <property type="entry name" value="vWFA_dom_sf"/>
</dbReference>
<reference evidence="1" key="1">
    <citation type="submission" date="2020-11" db="EMBL/GenBank/DDBJ databases">
        <authorList>
            <person name="Tran Van P."/>
        </authorList>
    </citation>
    <scope>NUCLEOTIDE SEQUENCE</scope>
</reference>
<name>A0A7R8WZV1_9CRUS</name>
<dbReference type="PANTHER" id="PTHR10579:SF43">
    <property type="entry name" value="ZINC FINGER (C3HC4-TYPE RING FINGER) FAMILY PROTEIN"/>
    <property type="match status" value="1"/>
</dbReference>
<proteinExistence type="predicted"/>
<dbReference type="AlphaFoldDB" id="A0A7R8WZV1"/>
<dbReference type="Pfam" id="PF12034">
    <property type="entry name" value="YfbK_C"/>
    <property type="match status" value="1"/>
</dbReference>
<dbReference type="EMBL" id="OB700200">
    <property type="protein sequence ID" value="CAD7238361.1"/>
    <property type="molecule type" value="Genomic_DNA"/>
</dbReference>
<gene>
    <name evidence="1" type="ORF">CTOB1V02_LOCUS16176</name>
</gene>